<evidence type="ECO:0008006" key="3">
    <source>
        <dbReference type="Google" id="ProtNLM"/>
    </source>
</evidence>
<dbReference type="AlphaFoldDB" id="A0A0D0DWA4"/>
<reference evidence="2" key="2">
    <citation type="submission" date="2015-01" db="EMBL/GenBank/DDBJ databases">
        <title>Evolutionary Origins and Diversification of the Mycorrhizal Mutualists.</title>
        <authorList>
            <consortium name="DOE Joint Genome Institute"/>
            <consortium name="Mycorrhizal Genomics Consortium"/>
            <person name="Kohler A."/>
            <person name="Kuo A."/>
            <person name="Nagy L.G."/>
            <person name="Floudas D."/>
            <person name="Copeland A."/>
            <person name="Barry K.W."/>
            <person name="Cichocki N."/>
            <person name="Veneault-Fourrey C."/>
            <person name="LaButti K."/>
            <person name="Lindquist E.A."/>
            <person name="Lipzen A."/>
            <person name="Lundell T."/>
            <person name="Morin E."/>
            <person name="Murat C."/>
            <person name="Riley R."/>
            <person name="Ohm R."/>
            <person name="Sun H."/>
            <person name="Tunlid A."/>
            <person name="Henrissat B."/>
            <person name="Grigoriev I.V."/>
            <person name="Hibbett D.S."/>
            <person name="Martin F."/>
        </authorList>
    </citation>
    <scope>NUCLEOTIDE SEQUENCE [LARGE SCALE GENOMIC DNA]</scope>
    <source>
        <strain evidence="2">Ve08.2h10</strain>
    </source>
</reference>
<proteinExistence type="predicted"/>
<evidence type="ECO:0000313" key="2">
    <source>
        <dbReference type="Proteomes" id="UP000054538"/>
    </source>
</evidence>
<dbReference type="Gene3D" id="2.80.10.50">
    <property type="match status" value="1"/>
</dbReference>
<dbReference type="SUPFAM" id="SSF50370">
    <property type="entry name" value="Ricin B-like lectins"/>
    <property type="match status" value="1"/>
</dbReference>
<accession>A0A0D0DWA4</accession>
<dbReference type="InParanoid" id="A0A0D0DWA4"/>
<keyword evidence="2" id="KW-1185">Reference proteome</keyword>
<dbReference type="Proteomes" id="UP000054538">
    <property type="component" value="Unassembled WGS sequence"/>
</dbReference>
<reference evidence="1 2" key="1">
    <citation type="submission" date="2014-04" db="EMBL/GenBank/DDBJ databases">
        <authorList>
            <consortium name="DOE Joint Genome Institute"/>
            <person name="Kuo A."/>
            <person name="Kohler A."/>
            <person name="Jargeat P."/>
            <person name="Nagy L.G."/>
            <person name="Floudas D."/>
            <person name="Copeland A."/>
            <person name="Barry K.W."/>
            <person name="Cichocki N."/>
            <person name="Veneault-Fourrey C."/>
            <person name="LaButti K."/>
            <person name="Lindquist E.A."/>
            <person name="Lipzen A."/>
            <person name="Lundell T."/>
            <person name="Morin E."/>
            <person name="Murat C."/>
            <person name="Sun H."/>
            <person name="Tunlid A."/>
            <person name="Henrissat B."/>
            <person name="Grigoriev I.V."/>
            <person name="Hibbett D.S."/>
            <person name="Martin F."/>
            <person name="Nordberg H.P."/>
            <person name="Cantor M.N."/>
            <person name="Hua S.X."/>
        </authorList>
    </citation>
    <scope>NUCLEOTIDE SEQUENCE [LARGE SCALE GENOMIC DNA]</scope>
    <source>
        <strain evidence="1 2">Ve08.2h10</strain>
    </source>
</reference>
<gene>
    <name evidence="1" type="ORF">PAXRUDRAFT_131835</name>
</gene>
<sequence>MPGSGKFHIVSVREGIPPIGADIYDENTVKPVISAGNGDVWTLEEFESERYRITLDSAWASRQDDNNNVVVDLGSSASKQVWFIRSNGDGKYTIEKDSIVWPNLGWTLHGEAPKSPVILRLVEFPNDAQLWRFIKLPID</sequence>
<dbReference type="HOGENOM" id="CLU_1845742_0_0_1"/>
<evidence type="ECO:0000313" key="1">
    <source>
        <dbReference type="EMBL" id="KIK99563.1"/>
    </source>
</evidence>
<dbReference type="OrthoDB" id="2668712at2759"/>
<dbReference type="EMBL" id="KN824856">
    <property type="protein sequence ID" value="KIK99563.1"/>
    <property type="molecule type" value="Genomic_DNA"/>
</dbReference>
<organism evidence="1 2">
    <name type="scientific">Paxillus rubicundulus Ve08.2h10</name>
    <dbReference type="NCBI Taxonomy" id="930991"/>
    <lineage>
        <taxon>Eukaryota</taxon>
        <taxon>Fungi</taxon>
        <taxon>Dikarya</taxon>
        <taxon>Basidiomycota</taxon>
        <taxon>Agaricomycotina</taxon>
        <taxon>Agaricomycetes</taxon>
        <taxon>Agaricomycetidae</taxon>
        <taxon>Boletales</taxon>
        <taxon>Paxilineae</taxon>
        <taxon>Paxillaceae</taxon>
        <taxon>Paxillus</taxon>
    </lineage>
</organism>
<protein>
    <recommendedName>
        <fullName evidence="3">Ricin B lectin domain-containing protein</fullName>
    </recommendedName>
</protein>
<name>A0A0D0DWA4_9AGAM</name>
<dbReference type="InterPro" id="IPR035992">
    <property type="entry name" value="Ricin_B-like_lectins"/>
</dbReference>